<dbReference type="PANTHER" id="PTHR22526">
    <property type="entry name" value="ANAPHASE PROMOTING COMPLEX C SUBUNIT 15, PSEUDOGENE-RELATED"/>
    <property type="match status" value="1"/>
</dbReference>
<name>A0A1B6D2N6_9HEMI</name>
<dbReference type="Pfam" id="PF15243">
    <property type="entry name" value="ANAPC15"/>
    <property type="match status" value="1"/>
</dbReference>
<evidence type="ECO:0000256" key="4">
    <source>
        <dbReference type="ARBA" id="ARBA00022776"/>
    </source>
</evidence>
<comment type="pathway">
    <text evidence="1">Protein modification; protein ubiquitination.</text>
</comment>
<accession>A0A1B6D2N6</accession>
<dbReference type="PANTHER" id="PTHR22526:SF2">
    <property type="entry name" value="ANAPHASE PROMOTING COMPLEX C SUBUNIT 15, PSEUDOGENE-RELATED"/>
    <property type="match status" value="1"/>
</dbReference>
<keyword evidence="5" id="KW-0131">Cell cycle</keyword>
<keyword evidence="4" id="KW-0498">Mitosis</keyword>
<dbReference type="EMBL" id="GEDC01017336">
    <property type="protein sequence ID" value="JAS19962.1"/>
    <property type="molecule type" value="Transcribed_RNA"/>
</dbReference>
<comment type="similarity">
    <text evidence="2">Belongs to the APC15 family.</text>
</comment>
<dbReference type="GO" id="GO:0005680">
    <property type="term" value="C:anaphase-promoting complex"/>
    <property type="evidence" value="ECO:0007669"/>
    <property type="project" value="InterPro"/>
</dbReference>
<sequence length="113" mass="13027">MSIPLFPDLTPKMIDSLWFTLDRPRNDESELLQLETQHQNWLNSIQNMDGELLPIGKTATESQDDEEDEEEEEDNDDDESDTHDEEDEDVDMESYDVSDSPAEPSVRVSTGHR</sequence>
<evidence type="ECO:0000313" key="7">
    <source>
        <dbReference type="EMBL" id="JAS19962.1"/>
    </source>
</evidence>
<evidence type="ECO:0000256" key="6">
    <source>
        <dbReference type="SAM" id="MobiDB-lite"/>
    </source>
</evidence>
<evidence type="ECO:0000256" key="3">
    <source>
        <dbReference type="ARBA" id="ARBA00022618"/>
    </source>
</evidence>
<proteinExistence type="inferred from homology"/>
<protein>
    <recommendedName>
        <fullName evidence="8">Anaphase-promoting complex subunit 15</fullName>
    </recommendedName>
</protein>
<dbReference type="GO" id="GO:0051301">
    <property type="term" value="P:cell division"/>
    <property type="evidence" value="ECO:0007669"/>
    <property type="project" value="UniProtKB-KW"/>
</dbReference>
<feature type="region of interest" description="Disordered" evidence="6">
    <location>
        <begin position="46"/>
        <end position="113"/>
    </location>
</feature>
<dbReference type="InterPro" id="IPR026182">
    <property type="entry name" value="ANAPC15"/>
</dbReference>
<evidence type="ECO:0008006" key="8">
    <source>
        <dbReference type="Google" id="ProtNLM"/>
    </source>
</evidence>
<organism evidence="7">
    <name type="scientific">Clastoptera arizonana</name>
    <name type="common">Arizona spittle bug</name>
    <dbReference type="NCBI Taxonomy" id="38151"/>
    <lineage>
        <taxon>Eukaryota</taxon>
        <taxon>Metazoa</taxon>
        <taxon>Ecdysozoa</taxon>
        <taxon>Arthropoda</taxon>
        <taxon>Hexapoda</taxon>
        <taxon>Insecta</taxon>
        <taxon>Pterygota</taxon>
        <taxon>Neoptera</taxon>
        <taxon>Paraneoptera</taxon>
        <taxon>Hemiptera</taxon>
        <taxon>Auchenorrhyncha</taxon>
        <taxon>Cercopoidea</taxon>
        <taxon>Clastopteridae</taxon>
        <taxon>Clastoptera</taxon>
    </lineage>
</organism>
<dbReference type="AlphaFoldDB" id="A0A1B6D2N6"/>
<evidence type="ECO:0000256" key="5">
    <source>
        <dbReference type="ARBA" id="ARBA00023306"/>
    </source>
</evidence>
<feature type="compositionally biased region" description="Acidic residues" evidence="6">
    <location>
        <begin position="62"/>
        <end position="96"/>
    </location>
</feature>
<reference evidence="7" key="1">
    <citation type="submission" date="2015-12" db="EMBL/GenBank/DDBJ databases">
        <title>De novo transcriptome assembly of four potential Pierce s Disease insect vectors from Arizona vineyards.</title>
        <authorList>
            <person name="Tassone E.E."/>
        </authorList>
    </citation>
    <scope>NUCLEOTIDE SEQUENCE</scope>
</reference>
<gene>
    <name evidence="7" type="ORF">g.5044</name>
</gene>
<evidence type="ECO:0000256" key="1">
    <source>
        <dbReference type="ARBA" id="ARBA00004906"/>
    </source>
</evidence>
<keyword evidence="3" id="KW-0132">Cell division</keyword>
<evidence type="ECO:0000256" key="2">
    <source>
        <dbReference type="ARBA" id="ARBA00009618"/>
    </source>
</evidence>
<dbReference type="GO" id="GO:0090266">
    <property type="term" value="P:regulation of mitotic cell cycle spindle assembly checkpoint"/>
    <property type="evidence" value="ECO:0007669"/>
    <property type="project" value="InterPro"/>
</dbReference>